<dbReference type="InterPro" id="IPR036259">
    <property type="entry name" value="MFS_trans_sf"/>
</dbReference>
<keyword evidence="3 6" id="KW-0812">Transmembrane</keyword>
<evidence type="ECO:0000313" key="9">
    <source>
        <dbReference type="Proteomes" id="UP000308444"/>
    </source>
</evidence>
<evidence type="ECO:0000256" key="3">
    <source>
        <dbReference type="ARBA" id="ARBA00022692"/>
    </source>
</evidence>
<evidence type="ECO:0000313" key="8">
    <source>
        <dbReference type="EMBL" id="TKJ03649.1"/>
    </source>
</evidence>
<dbReference type="Proteomes" id="UP000308444">
    <property type="component" value="Unassembled WGS sequence"/>
</dbReference>
<evidence type="ECO:0000256" key="6">
    <source>
        <dbReference type="SAM" id="Phobius"/>
    </source>
</evidence>
<evidence type="ECO:0000256" key="5">
    <source>
        <dbReference type="ARBA" id="ARBA00023136"/>
    </source>
</evidence>
<proteinExistence type="predicted"/>
<dbReference type="AlphaFoldDB" id="A0A9X9A946"/>
<keyword evidence="2" id="KW-0813">Transport</keyword>
<evidence type="ECO:0000256" key="1">
    <source>
        <dbReference type="ARBA" id="ARBA00004651"/>
    </source>
</evidence>
<dbReference type="Pfam" id="PF07690">
    <property type="entry name" value="MFS_1"/>
    <property type="match status" value="1"/>
</dbReference>
<accession>A0A9X9A946</accession>
<comment type="caution">
    <text evidence="8">The sequence shown here is derived from an EMBL/GenBank/DDBJ whole genome shotgun (WGS) entry which is preliminary data.</text>
</comment>
<reference evidence="8 9" key="1">
    <citation type="journal article" date="2019" name="Environ. Microbiol.">
        <title>An active ?-lactamase is a part of an orchestrated cell wall stress resistance network of Bacillus subtilis and related rhizosphere species.</title>
        <authorList>
            <person name="Bucher T."/>
            <person name="Keren-Paz A."/>
            <person name="Hausser J."/>
            <person name="Olender T."/>
            <person name="Cytryn E."/>
            <person name="Kolodkin-Gal I."/>
        </authorList>
    </citation>
    <scope>NUCLEOTIDE SEQUENCE [LARGE SCALE GENOMIC DNA]</scope>
    <source>
        <strain evidence="8 9">I32</strain>
    </source>
</reference>
<dbReference type="Gene3D" id="1.20.1250.20">
    <property type="entry name" value="MFS general substrate transporter like domains"/>
    <property type="match status" value="1"/>
</dbReference>
<feature type="non-terminal residue" evidence="8">
    <location>
        <position position="1"/>
    </location>
</feature>
<gene>
    <name evidence="8" type="ORF">FC695_13560</name>
</gene>
<feature type="transmembrane region" description="Helical" evidence="6">
    <location>
        <begin position="107"/>
        <end position="128"/>
    </location>
</feature>
<evidence type="ECO:0000259" key="7">
    <source>
        <dbReference type="PROSITE" id="PS50850"/>
    </source>
</evidence>
<dbReference type="GO" id="GO:0005886">
    <property type="term" value="C:plasma membrane"/>
    <property type="evidence" value="ECO:0007669"/>
    <property type="project" value="UniProtKB-SubCell"/>
</dbReference>
<dbReference type="InterPro" id="IPR051337">
    <property type="entry name" value="OPA_Antiporter"/>
</dbReference>
<sequence>GVINWVPLYLTTVKGFSKAEAHAAYAIFEGMAIPSSLIVGFLSDKLFKGKRMPLCIISMVGVVIGTFIYWQATSVLVVSIAVSIIGCLIYVPQFLIGLSAMELVPKFAVGTTVGMCGLFGYVGGSLVANAAIGVIVDRSGWDGCFILLLTGAVLSTIFLFIVQRGHERKDPKVA</sequence>
<feature type="transmembrane region" description="Helical" evidence="6">
    <location>
        <begin position="76"/>
        <end position="95"/>
    </location>
</feature>
<feature type="domain" description="Major facilitator superfamily (MFS) profile" evidence="7">
    <location>
        <begin position="1"/>
        <end position="167"/>
    </location>
</feature>
<organism evidence="8 9">
    <name type="scientific">Bacillus cereus</name>
    <dbReference type="NCBI Taxonomy" id="1396"/>
    <lineage>
        <taxon>Bacteria</taxon>
        <taxon>Bacillati</taxon>
        <taxon>Bacillota</taxon>
        <taxon>Bacilli</taxon>
        <taxon>Bacillales</taxon>
        <taxon>Bacillaceae</taxon>
        <taxon>Bacillus</taxon>
        <taxon>Bacillus cereus group</taxon>
    </lineage>
</organism>
<keyword evidence="4 6" id="KW-1133">Transmembrane helix</keyword>
<keyword evidence="5 6" id="KW-0472">Membrane</keyword>
<name>A0A9X9A946_BACCE</name>
<evidence type="ECO:0000256" key="4">
    <source>
        <dbReference type="ARBA" id="ARBA00022989"/>
    </source>
</evidence>
<dbReference type="SUPFAM" id="SSF103473">
    <property type="entry name" value="MFS general substrate transporter"/>
    <property type="match status" value="1"/>
</dbReference>
<comment type="subcellular location">
    <subcellularLocation>
        <location evidence="1">Cell membrane</location>
        <topology evidence="1">Multi-pass membrane protein</topology>
    </subcellularLocation>
</comment>
<feature type="transmembrane region" description="Helical" evidence="6">
    <location>
        <begin position="140"/>
        <end position="162"/>
    </location>
</feature>
<dbReference type="EMBL" id="SZOH01000815">
    <property type="protein sequence ID" value="TKJ03649.1"/>
    <property type="molecule type" value="Genomic_DNA"/>
</dbReference>
<feature type="transmembrane region" description="Helical" evidence="6">
    <location>
        <begin position="54"/>
        <end position="70"/>
    </location>
</feature>
<evidence type="ECO:0000256" key="2">
    <source>
        <dbReference type="ARBA" id="ARBA00022448"/>
    </source>
</evidence>
<dbReference type="InterPro" id="IPR011701">
    <property type="entry name" value="MFS"/>
</dbReference>
<dbReference type="GO" id="GO:0061513">
    <property type="term" value="F:glucose 6-phosphate:phosphate antiporter activity"/>
    <property type="evidence" value="ECO:0007669"/>
    <property type="project" value="TreeGrafter"/>
</dbReference>
<dbReference type="PANTHER" id="PTHR43826">
    <property type="entry name" value="GLUCOSE-6-PHOSPHATE EXCHANGER SLC37A4"/>
    <property type="match status" value="1"/>
</dbReference>
<dbReference type="InterPro" id="IPR020846">
    <property type="entry name" value="MFS_dom"/>
</dbReference>
<dbReference type="PANTHER" id="PTHR43826:SF6">
    <property type="entry name" value="GLYCEROL-3-PHOSPHATE TRANSPORTER"/>
    <property type="match status" value="1"/>
</dbReference>
<feature type="transmembrane region" description="Helical" evidence="6">
    <location>
        <begin position="23"/>
        <end position="42"/>
    </location>
</feature>
<dbReference type="GO" id="GO:0035435">
    <property type="term" value="P:phosphate ion transmembrane transport"/>
    <property type="evidence" value="ECO:0007669"/>
    <property type="project" value="TreeGrafter"/>
</dbReference>
<protein>
    <submittedName>
        <fullName evidence="8">MFS transporter</fullName>
    </submittedName>
</protein>
<dbReference type="PROSITE" id="PS50850">
    <property type="entry name" value="MFS"/>
    <property type="match status" value="1"/>
</dbReference>